<organism evidence="2 3">
    <name type="scientific">Microthyrium microscopicum</name>
    <dbReference type="NCBI Taxonomy" id="703497"/>
    <lineage>
        <taxon>Eukaryota</taxon>
        <taxon>Fungi</taxon>
        <taxon>Dikarya</taxon>
        <taxon>Ascomycota</taxon>
        <taxon>Pezizomycotina</taxon>
        <taxon>Dothideomycetes</taxon>
        <taxon>Dothideomycetes incertae sedis</taxon>
        <taxon>Microthyriales</taxon>
        <taxon>Microthyriaceae</taxon>
        <taxon>Microthyrium</taxon>
    </lineage>
</organism>
<gene>
    <name evidence="2" type="ORF">BT63DRAFT_370730</name>
</gene>
<feature type="domain" description="Heterokaryon incompatibility" evidence="1">
    <location>
        <begin position="58"/>
        <end position="192"/>
    </location>
</feature>
<feature type="non-terminal residue" evidence="2">
    <location>
        <position position="192"/>
    </location>
</feature>
<dbReference type="InterPro" id="IPR010730">
    <property type="entry name" value="HET"/>
</dbReference>
<dbReference type="PANTHER" id="PTHR33112">
    <property type="entry name" value="DOMAIN PROTEIN, PUTATIVE-RELATED"/>
    <property type="match status" value="1"/>
</dbReference>
<evidence type="ECO:0000259" key="1">
    <source>
        <dbReference type="Pfam" id="PF06985"/>
    </source>
</evidence>
<reference evidence="2" key="1">
    <citation type="journal article" date="2020" name="Stud. Mycol.">
        <title>101 Dothideomycetes genomes: a test case for predicting lifestyles and emergence of pathogens.</title>
        <authorList>
            <person name="Haridas S."/>
            <person name="Albert R."/>
            <person name="Binder M."/>
            <person name="Bloem J."/>
            <person name="Labutti K."/>
            <person name="Salamov A."/>
            <person name="Andreopoulos B."/>
            <person name="Baker S."/>
            <person name="Barry K."/>
            <person name="Bills G."/>
            <person name="Bluhm B."/>
            <person name="Cannon C."/>
            <person name="Castanera R."/>
            <person name="Culley D."/>
            <person name="Daum C."/>
            <person name="Ezra D."/>
            <person name="Gonzalez J."/>
            <person name="Henrissat B."/>
            <person name="Kuo A."/>
            <person name="Liang C."/>
            <person name="Lipzen A."/>
            <person name="Lutzoni F."/>
            <person name="Magnuson J."/>
            <person name="Mondo S."/>
            <person name="Nolan M."/>
            <person name="Ohm R."/>
            <person name="Pangilinan J."/>
            <person name="Park H.-J."/>
            <person name="Ramirez L."/>
            <person name="Alfaro M."/>
            <person name="Sun H."/>
            <person name="Tritt A."/>
            <person name="Yoshinaga Y."/>
            <person name="Zwiers L.-H."/>
            <person name="Turgeon B."/>
            <person name="Goodwin S."/>
            <person name="Spatafora J."/>
            <person name="Crous P."/>
            <person name="Grigoriev I."/>
        </authorList>
    </citation>
    <scope>NUCLEOTIDE SEQUENCE</scope>
    <source>
        <strain evidence="2">CBS 115976</strain>
    </source>
</reference>
<dbReference type="Pfam" id="PF06985">
    <property type="entry name" value="HET"/>
    <property type="match status" value="1"/>
</dbReference>
<dbReference type="EMBL" id="MU004233">
    <property type="protein sequence ID" value="KAF2670792.1"/>
    <property type="molecule type" value="Genomic_DNA"/>
</dbReference>
<accession>A0A6A6UF32</accession>
<evidence type="ECO:0000313" key="3">
    <source>
        <dbReference type="Proteomes" id="UP000799302"/>
    </source>
</evidence>
<dbReference type="AlphaFoldDB" id="A0A6A6UF32"/>
<name>A0A6A6UF32_9PEZI</name>
<dbReference type="Proteomes" id="UP000799302">
    <property type="component" value="Unassembled WGS sequence"/>
</dbReference>
<sequence length="192" mass="21847">MLDPHQLGFQIIEDWLASCYKYHGGNCDSFWTEELLEIKLVDVETRKIVQAPIKRFDYLALSYVWGGVRPKSYQVGSQLEPGELSQTIKDAMKMTKDLQQRYLWVDALCIDQADNKDKAQQIERMGNIYRGATFTIVALSGTSANSGLPRLNGHGKMHPQISCHVEGQRLVGLMPTLSQQIWRSSWGTRAWT</sequence>
<protein>
    <submittedName>
        <fullName evidence="2">HET-domain-containing protein</fullName>
    </submittedName>
</protein>
<proteinExistence type="predicted"/>
<dbReference type="PANTHER" id="PTHR33112:SF12">
    <property type="entry name" value="HETEROKARYON INCOMPATIBILITY DOMAIN-CONTAINING PROTEIN"/>
    <property type="match status" value="1"/>
</dbReference>
<keyword evidence="3" id="KW-1185">Reference proteome</keyword>
<evidence type="ECO:0000313" key="2">
    <source>
        <dbReference type="EMBL" id="KAF2670792.1"/>
    </source>
</evidence>
<dbReference type="OrthoDB" id="2958217at2759"/>